<evidence type="ECO:0000256" key="1">
    <source>
        <dbReference type="SAM" id="MobiDB-lite"/>
    </source>
</evidence>
<dbReference type="EMBL" id="JWZT01004976">
    <property type="protein sequence ID" value="KII62453.1"/>
    <property type="molecule type" value="Genomic_DNA"/>
</dbReference>
<feature type="region of interest" description="Disordered" evidence="1">
    <location>
        <begin position="365"/>
        <end position="405"/>
    </location>
</feature>
<feature type="compositionally biased region" description="Basic and acidic residues" evidence="1">
    <location>
        <begin position="82"/>
        <end position="107"/>
    </location>
</feature>
<gene>
    <name evidence="2" type="ORF">RF11_13824</name>
</gene>
<evidence type="ECO:0000313" key="2">
    <source>
        <dbReference type="EMBL" id="KII62453.1"/>
    </source>
</evidence>
<keyword evidence="3" id="KW-1185">Reference proteome</keyword>
<feature type="region of interest" description="Disordered" evidence="1">
    <location>
        <begin position="72"/>
        <end position="116"/>
    </location>
</feature>
<feature type="region of interest" description="Disordered" evidence="1">
    <location>
        <begin position="144"/>
        <end position="219"/>
    </location>
</feature>
<dbReference type="AlphaFoldDB" id="A0A0C2IAQ0"/>
<sequence>MPQDQVSVVNCPAAPIFYGIENLINIYKTSQLPVPNFLVSDEELISKSALIPILLSLEEYLVHEQPHKDAYVPRRQYTRVPDTQRAKQRQPDHHDDQHREVDRHDIENTFDTSTSDCVYDGRVPVPNTMINQVHMMTESLHIESRGHTDAAEAGHAAQSLGPSTSASAQSSDGVPGTASGGNISNKDAGPHPPTLRVRDDFNHHGPSQKSDSMHTRSKSSYVSMSKNFVKAPVNVEVIDLTTTHQGDSKNSSKTVSHIHNKPPVVDQKKPNVGKAIEAKNKVDLNNTQTHNNPPAPNSNQSHNKFKSANPRQAKNMEPRPPVSQTSRKAAPRINQDTLKPQVVEAQPQVWEGLDSPKIASFKDIMKEEERSKNQRPAVKKPKANIESHDHDFWNTAVKHSNRPNS</sequence>
<proteinExistence type="predicted"/>
<dbReference type="OrthoDB" id="10680942at2759"/>
<feature type="compositionally biased region" description="Basic and acidic residues" evidence="1">
    <location>
        <begin position="383"/>
        <end position="392"/>
    </location>
</feature>
<dbReference type="Proteomes" id="UP000031668">
    <property type="component" value="Unassembled WGS sequence"/>
</dbReference>
<accession>A0A0C2IAQ0</accession>
<reference evidence="2 3" key="1">
    <citation type="journal article" date="2014" name="Genome Biol. Evol.">
        <title>The genome of the myxosporean Thelohanellus kitauei shows adaptations to nutrient acquisition within its fish host.</title>
        <authorList>
            <person name="Yang Y."/>
            <person name="Xiong J."/>
            <person name="Zhou Z."/>
            <person name="Huo F."/>
            <person name="Miao W."/>
            <person name="Ran C."/>
            <person name="Liu Y."/>
            <person name="Zhang J."/>
            <person name="Feng J."/>
            <person name="Wang M."/>
            <person name="Wang M."/>
            <person name="Wang L."/>
            <person name="Yao B."/>
        </authorList>
    </citation>
    <scope>NUCLEOTIDE SEQUENCE [LARGE SCALE GENOMIC DNA]</scope>
    <source>
        <strain evidence="2">Wuqing</strain>
    </source>
</reference>
<feature type="compositionally biased region" description="Polar residues" evidence="1">
    <location>
        <begin position="283"/>
        <end position="302"/>
    </location>
</feature>
<protein>
    <submittedName>
        <fullName evidence="2">Uncharacterized protein</fullName>
    </submittedName>
</protein>
<name>A0A0C2IAQ0_THEKT</name>
<comment type="caution">
    <text evidence="2">The sequence shown here is derived from an EMBL/GenBank/DDBJ whole genome shotgun (WGS) entry which is preliminary data.</text>
</comment>
<organism evidence="2 3">
    <name type="scientific">Thelohanellus kitauei</name>
    <name type="common">Myxosporean</name>
    <dbReference type="NCBI Taxonomy" id="669202"/>
    <lineage>
        <taxon>Eukaryota</taxon>
        <taxon>Metazoa</taxon>
        <taxon>Cnidaria</taxon>
        <taxon>Myxozoa</taxon>
        <taxon>Myxosporea</taxon>
        <taxon>Bivalvulida</taxon>
        <taxon>Platysporina</taxon>
        <taxon>Myxobolidae</taxon>
        <taxon>Thelohanellus</taxon>
    </lineage>
</organism>
<feature type="compositionally biased region" description="Polar residues" evidence="1">
    <location>
        <begin position="243"/>
        <end position="257"/>
    </location>
</feature>
<evidence type="ECO:0000313" key="3">
    <source>
        <dbReference type="Proteomes" id="UP000031668"/>
    </source>
</evidence>
<feature type="region of interest" description="Disordered" evidence="1">
    <location>
        <begin position="243"/>
        <end position="350"/>
    </location>
</feature>
<feature type="compositionally biased region" description="Polar residues" evidence="1">
    <location>
        <begin position="160"/>
        <end position="172"/>
    </location>
</feature>